<evidence type="ECO:0000313" key="1">
    <source>
        <dbReference type="EMBL" id="HGU31781.1"/>
    </source>
</evidence>
<dbReference type="Pfam" id="PF01809">
    <property type="entry name" value="YidD"/>
    <property type="match status" value="1"/>
</dbReference>
<dbReference type="InterPro" id="IPR002696">
    <property type="entry name" value="Membr_insert_effic_factor_YidD"/>
</dbReference>
<comment type="caution">
    <text evidence="1">The sequence shown here is derived from an EMBL/GenBank/DDBJ whole genome shotgun (WGS) entry which is preliminary data.</text>
</comment>
<dbReference type="PANTHER" id="PTHR33383">
    <property type="entry name" value="MEMBRANE PROTEIN INSERTION EFFICIENCY FACTOR-RELATED"/>
    <property type="match status" value="1"/>
</dbReference>
<dbReference type="AlphaFoldDB" id="A0A7C4MLZ5"/>
<accession>A0A7C4MLZ5</accession>
<proteinExistence type="predicted"/>
<dbReference type="EMBL" id="DSUH01000064">
    <property type="protein sequence ID" value="HGU31781.1"/>
    <property type="molecule type" value="Genomic_DNA"/>
</dbReference>
<dbReference type="NCBIfam" id="TIGR00278">
    <property type="entry name" value="membrane protein insertion efficiency factor YidD"/>
    <property type="match status" value="1"/>
</dbReference>
<dbReference type="PANTHER" id="PTHR33383:SF1">
    <property type="entry name" value="MEMBRANE PROTEIN INSERTION EFFICIENCY FACTOR-RELATED"/>
    <property type="match status" value="1"/>
</dbReference>
<dbReference type="SMART" id="SM01234">
    <property type="entry name" value="Haemolytic"/>
    <property type="match status" value="1"/>
</dbReference>
<name>A0A7C4MLZ5_9BACT</name>
<sequence length="102" mass="11525">MAATGCATGQRPAAEGLIEWYRDVISPADGDRCPMVPSCSHYAQEAFSRHGWFLGWILTSERLMRCGHDEVHLAEPIWTADGLRHVDPLAANDFWWTERKTP</sequence>
<reference evidence="1" key="1">
    <citation type="journal article" date="2020" name="mSystems">
        <title>Genome- and Community-Level Interaction Insights into Carbon Utilization and Element Cycling Functions of Hydrothermarchaeota in Hydrothermal Sediment.</title>
        <authorList>
            <person name="Zhou Z."/>
            <person name="Liu Y."/>
            <person name="Xu W."/>
            <person name="Pan J."/>
            <person name="Luo Z.H."/>
            <person name="Li M."/>
        </authorList>
    </citation>
    <scope>NUCLEOTIDE SEQUENCE [LARGE SCALE GENOMIC DNA]</scope>
    <source>
        <strain evidence="1">SpSt-477</strain>
    </source>
</reference>
<protein>
    <submittedName>
        <fullName evidence="1">Membrane protein insertion efficiency factor YidD</fullName>
    </submittedName>
</protein>
<gene>
    <name evidence="1" type="ORF">ENS29_02875</name>
</gene>
<organism evidence="1">
    <name type="scientific">Desulfatirhabdium butyrativorans</name>
    <dbReference type="NCBI Taxonomy" id="340467"/>
    <lineage>
        <taxon>Bacteria</taxon>
        <taxon>Pseudomonadati</taxon>
        <taxon>Thermodesulfobacteriota</taxon>
        <taxon>Desulfobacteria</taxon>
        <taxon>Desulfobacterales</taxon>
        <taxon>Desulfatirhabdiaceae</taxon>
        <taxon>Desulfatirhabdium</taxon>
    </lineage>
</organism>